<feature type="transmembrane region" description="Helical" evidence="2">
    <location>
        <begin position="72"/>
        <end position="94"/>
    </location>
</feature>
<dbReference type="InterPro" id="IPR020846">
    <property type="entry name" value="MFS_dom"/>
</dbReference>
<dbReference type="Proteomes" id="UP001152300">
    <property type="component" value="Unassembled WGS sequence"/>
</dbReference>
<accession>A0A9X0AKY5</accession>
<evidence type="ECO:0000313" key="4">
    <source>
        <dbReference type="EMBL" id="KAJ8064671.1"/>
    </source>
</evidence>
<dbReference type="PANTHER" id="PTHR11360:SF302">
    <property type="entry name" value="MAJOR FACILITATOR SUPERFAMILY (MFS) PROFILE DOMAIN-CONTAINING PROTEIN"/>
    <property type="match status" value="1"/>
</dbReference>
<dbReference type="OrthoDB" id="6499973at2759"/>
<protein>
    <recommendedName>
        <fullName evidence="3">Major facilitator superfamily (MFS) profile domain-containing protein</fullName>
    </recommendedName>
</protein>
<comment type="caution">
    <text evidence="4">The sequence shown here is derived from an EMBL/GenBank/DDBJ whole genome shotgun (WGS) entry which is preliminary data.</text>
</comment>
<dbReference type="EMBL" id="JAPEIS010000007">
    <property type="protein sequence ID" value="KAJ8064671.1"/>
    <property type="molecule type" value="Genomic_DNA"/>
</dbReference>
<evidence type="ECO:0000259" key="3">
    <source>
        <dbReference type="PROSITE" id="PS50850"/>
    </source>
</evidence>
<keyword evidence="2" id="KW-0812">Transmembrane</keyword>
<dbReference type="Gene3D" id="1.20.1250.20">
    <property type="entry name" value="MFS general substrate transporter like domains"/>
    <property type="match status" value="1"/>
</dbReference>
<evidence type="ECO:0000256" key="2">
    <source>
        <dbReference type="SAM" id="Phobius"/>
    </source>
</evidence>
<gene>
    <name evidence="4" type="ORF">OCU04_006992</name>
</gene>
<evidence type="ECO:0000256" key="1">
    <source>
        <dbReference type="ARBA" id="ARBA00004141"/>
    </source>
</evidence>
<evidence type="ECO:0000313" key="5">
    <source>
        <dbReference type="Proteomes" id="UP001152300"/>
    </source>
</evidence>
<keyword evidence="5" id="KW-1185">Reference proteome</keyword>
<comment type="subcellular location">
    <subcellularLocation>
        <location evidence="1">Membrane</location>
        <topology evidence="1">Multi-pass membrane protein</topology>
    </subcellularLocation>
</comment>
<feature type="domain" description="Major facilitator superfamily (MFS) profile" evidence="3">
    <location>
        <begin position="72"/>
        <end position="228"/>
    </location>
</feature>
<dbReference type="GO" id="GO:0016020">
    <property type="term" value="C:membrane"/>
    <property type="evidence" value="ECO:0007669"/>
    <property type="project" value="UniProtKB-SubCell"/>
</dbReference>
<keyword evidence="2" id="KW-1133">Transmembrane helix</keyword>
<dbReference type="PROSITE" id="PS50850">
    <property type="entry name" value="MFS"/>
    <property type="match status" value="1"/>
</dbReference>
<organism evidence="4 5">
    <name type="scientific">Sclerotinia nivalis</name>
    <dbReference type="NCBI Taxonomy" id="352851"/>
    <lineage>
        <taxon>Eukaryota</taxon>
        <taxon>Fungi</taxon>
        <taxon>Dikarya</taxon>
        <taxon>Ascomycota</taxon>
        <taxon>Pezizomycotina</taxon>
        <taxon>Leotiomycetes</taxon>
        <taxon>Helotiales</taxon>
        <taxon>Sclerotiniaceae</taxon>
        <taxon>Sclerotinia</taxon>
    </lineage>
</organism>
<dbReference type="AlphaFoldDB" id="A0A9X0AKY5"/>
<feature type="transmembrane region" description="Helical" evidence="2">
    <location>
        <begin position="196"/>
        <end position="216"/>
    </location>
</feature>
<feature type="transmembrane region" description="Helical" evidence="2">
    <location>
        <begin position="100"/>
        <end position="118"/>
    </location>
</feature>
<dbReference type="InterPro" id="IPR036259">
    <property type="entry name" value="MFS_trans_sf"/>
</dbReference>
<feature type="transmembrane region" description="Helical" evidence="2">
    <location>
        <begin position="30"/>
        <end position="51"/>
    </location>
</feature>
<proteinExistence type="predicted"/>
<dbReference type="PANTHER" id="PTHR11360">
    <property type="entry name" value="MONOCARBOXYLATE TRANSPORTER"/>
    <property type="match status" value="1"/>
</dbReference>
<sequence length="228" mass="24115">MGFILSGAGIGGLVFSPLIRFLLTSIGPGWTLRLLSFLVLVVALPIAATAAPSRFIGRRQTHVDLKLAMKPAFIFSVGAGFLQAGGNGLPLTFLAEYSVALGYTSAFGATLLAVSNGVNSISRVMTGFAGDKFGRQNTLILSVIFRKTVAEVFGLQAYASVNGFIYFVRGLGTMFGSPVGGKILGESKLANYRGVVLFDAALLSGATFCVIAVRLFDSVEKRSWTWKA</sequence>
<dbReference type="SUPFAM" id="SSF103473">
    <property type="entry name" value="MFS general substrate transporter"/>
    <property type="match status" value="1"/>
</dbReference>
<name>A0A9X0AKY5_9HELO</name>
<dbReference type="InterPro" id="IPR050327">
    <property type="entry name" value="Proton-linked_MCT"/>
</dbReference>
<dbReference type="GO" id="GO:0022857">
    <property type="term" value="F:transmembrane transporter activity"/>
    <property type="evidence" value="ECO:0007669"/>
    <property type="project" value="InterPro"/>
</dbReference>
<reference evidence="4" key="1">
    <citation type="submission" date="2022-11" db="EMBL/GenBank/DDBJ databases">
        <title>Genome Resource of Sclerotinia nivalis Strain SnTB1, a Plant Pathogen Isolated from American Ginseng.</title>
        <authorList>
            <person name="Fan S."/>
        </authorList>
    </citation>
    <scope>NUCLEOTIDE SEQUENCE</scope>
    <source>
        <strain evidence="4">SnTB1</strain>
    </source>
</reference>
<keyword evidence="2" id="KW-0472">Membrane</keyword>